<evidence type="ECO:0000313" key="10">
    <source>
        <dbReference type="Proteomes" id="UP000231252"/>
    </source>
</evidence>
<evidence type="ECO:0000256" key="1">
    <source>
        <dbReference type="ARBA" id="ARBA00022475"/>
    </source>
</evidence>
<dbReference type="EMBL" id="PEYU01000064">
    <property type="protein sequence ID" value="PIS22275.1"/>
    <property type="molecule type" value="Genomic_DNA"/>
</dbReference>
<protein>
    <submittedName>
        <fullName evidence="9">Glycosyltransferase</fullName>
    </submittedName>
</protein>
<dbReference type="CDD" id="cd04187">
    <property type="entry name" value="DPM1_like_bac"/>
    <property type="match status" value="1"/>
</dbReference>
<name>A0A2H0XBT6_UNCKA</name>
<dbReference type="AlphaFoldDB" id="A0A2H0XBT6"/>
<organism evidence="9 10">
    <name type="scientific">candidate division WWE3 bacterium CG08_land_8_20_14_0_20_41_10</name>
    <dbReference type="NCBI Taxonomy" id="1975085"/>
    <lineage>
        <taxon>Bacteria</taxon>
        <taxon>Katanobacteria</taxon>
    </lineage>
</organism>
<dbReference type="Pfam" id="PF00535">
    <property type="entry name" value="Glycos_transf_2"/>
    <property type="match status" value="1"/>
</dbReference>
<reference evidence="10" key="1">
    <citation type="submission" date="2017-09" db="EMBL/GenBank/DDBJ databases">
        <title>Depth-based differentiation of microbial function through sediment-hosted aquifers and enrichment of novel symbionts in the deep terrestrial subsurface.</title>
        <authorList>
            <person name="Probst A.J."/>
            <person name="Ladd B."/>
            <person name="Jarett J.K."/>
            <person name="Geller-Mcgrath D.E."/>
            <person name="Sieber C.M.K."/>
            <person name="Emerson J.B."/>
            <person name="Anantharaman K."/>
            <person name="Thomas B.C."/>
            <person name="Malmstrom R."/>
            <person name="Stieglmeier M."/>
            <person name="Klingl A."/>
            <person name="Woyke T."/>
            <person name="Ryan C.M."/>
            <person name="Banfield J.F."/>
        </authorList>
    </citation>
    <scope>NUCLEOTIDE SEQUENCE [LARGE SCALE GENOMIC DNA]</scope>
</reference>
<keyword evidence="2" id="KW-0328">Glycosyltransferase</keyword>
<evidence type="ECO:0000256" key="2">
    <source>
        <dbReference type="ARBA" id="ARBA00022676"/>
    </source>
</evidence>
<evidence type="ECO:0000256" key="7">
    <source>
        <dbReference type="ARBA" id="ARBA00023136"/>
    </source>
</evidence>
<dbReference type="InterPro" id="IPR029044">
    <property type="entry name" value="Nucleotide-diphossugar_trans"/>
</dbReference>
<dbReference type="InterPro" id="IPR001173">
    <property type="entry name" value="Glyco_trans_2-like"/>
</dbReference>
<evidence type="ECO:0000259" key="8">
    <source>
        <dbReference type="Pfam" id="PF00535"/>
    </source>
</evidence>
<dbReference type="PANTHER" id="PTHR48090:SF3">
    <property type="entry name" value="UNDECAPRENYL-PHOSPHATE 4-DEOXY-4-FORMAMIDO-L-ARABINOSE TRANSFERASE"/>
    <property type="match status" value="1"/>
</dbReference>
<dbReference type="GO" id="GO:0005886">
    <property type="term" value="C:plasma membrane"/>
    <property type="evidence" value="ECO:0007669"/>
    <property type="project" value="TreeGrafter"/>
</dbReference>
<keyword evidence="5" id="KW-0448">Lipopolysaccharide biosynthesis</keyword>
<keyword evidence="3 9" id="KW-0808">Transferase</keyword>
<sequence>MDGVKLISIVIPCYNEENNINRTLDGLLELFKTDSRLSLYKSQIITVDDGSKDGTWKIIEDYAQKDATIKGVRLMGNFGQSCAYQAGFDASNGDYVITVSADLEIPLENIAKVVELLEQGYDFVNTNRKNRWGGEKKAKSGLANKIISRVSGVTMQDRGSGMKGFARVLVDNLKFYGDMHRF</sequence>
<dbReference type="Gene3D" id="3.90.550.10">
    <property type="entry name" value="Spore Coat Polysaccharide Biosynthesis Protein SpsA, Chain A"/>
    <property type="match status" value="1"/>
</dbReference>
<evidence type="ECO:0000256" key="5">
    <source>
        <dbReference type="ARBA" id="ARBA00022985"/>
    </source>
</evidence>
<gene>
    <name evidence="9" type="ORF">COT50_02825</name>
</gene>
<evidence type="ECO:0000256" key="3">
    <source>
        <dbReference type="ARBA" id="ARBA00022679"/>
    </source>
</evidence>
<keyword evidence="4" id="KW-0812">Transmembrane</keyword>
<proteinExistence type="predicted"/>
<evidence type="ECO:0000256" key="4">
    <source>
        <dbReference type="ARBA" id="ARBA00022692"/>
    </source>
</evidence>
<evidence type="ECO:0000256" key="6">
    <source>
        <dbReference type="ARBA" id="ARBA00022989"/>
    </source>
</evidence>
<accession>A0A2H0XBT6</accession>
<keyword evidence="7" id="KW-0472">Membrane</keyword>
<dbReference type="PANTHER" id="PTHR48090">
    <property type="entry name" value="UNDECAPRENYL-PHOSPHATE 4-DEOXY-4-FORMAMIDO-L-ARABINOSE TRANSFERASE-RELATED"/>
    <property type="match status" value="1"/>
</dbReference>
<feature type="non-terminal residue" evidence="9">
    <location>
        <position position="182"/>
    </location>
</feature>
<comment type="caution">
    <text evidence="9">The sequence shown here is derived from an EMBL/GenBank/DDBJ whole genome shotgun (WGS) entry which is preliminary data.</text>
</comment>
<dbReference type="InterPro" id="IPR050256">
    <property type="entry name" value="Glycosyltransferase_2"/>
</dbReference>
<dbReference type="GO" id="GO:0009103">
    <property type="term" value="P:lipopolysaccharide biosynthetic process"/>
    <property type="evidence" value="ECO:0007669"/>
    <property type="project" value="UniProtKB-KW"/>
</dbReference>
<dbReference type="SUPFAM" id="SSF53448">
    <property type="entry name" value="Nucleotide-diphospho-sugar transferases"/>
    <property type="match status" value="1"/>
</dbReference>
<dbReference type="GO" id="GO:0016757">
    <property type="term" value="F:glycosyltransferase activity"/>
    <property type="evidence" value="ECO:0007669"/>
    <property type="project" value="UniProtKB-KW"/>
</dbReference>
<keyword evidence="6" id="KW-1133">Transmembrane helix</keyword>
<feature type="domain" description="Glycosyltransferase 2-like" evidence="8">
    <location>
        <begin position="8"/>
        <end position="167"/>
    </location>
</feature>
<keyword evidence="1" id="KW-1003">Cell membrane</keyword>
<dbReference type="Proteomes" id="UP000231252">
    <property type="component" value="Unassembled WGS sequence"/>
</dbReference>
<evidence type="ECO:0000313" key="9">
    <source>
        <dbReference type="EMBL" id="PIS22275.1"/>
    </source>
</evidence>